<sequence>MKIINNDKSNFKPHLCRNCGLNGHIYKNCPHPIMSFGIICYKVEDNEIKFLMIQRKDSLSFMEFIRGKYELNNIEYIKQLLSNMTIGERDMIINMSFEDIWNYLWFQSDTTIKNNKEFHESKNKFVTLNETNFLRNYILSIKAIYNEQEWGFPKGRRKIKENDLDCAVREFYEETRITSNDIIVINEILPFEEIFFGTNGVMYKHVYFIAKLKNNNVNIKIDNMCLEQLREIRSIKLYNYNEVLSHIKTYNTERISLFKHANNKIREYEKK</sequence>
<dbReference type="EMBL" id="MN739403">
    <property type="protein sequence ID" value="QHT02976.1"/>
    <property type="molecule type" value="Genomic_DNA"/>
</dbReference>
<dbReference type="InterPro" id="IPR051325">
    <property type="entry name" value="Nudix_hydrolase_domain"/>
</dbReference>
<accession>A0A6C0CE04</accession>
<dbReference type="SUPFAM" id="SSF55811">
    <property type="entry name" value="Nudix"/>
    <property type="match status" value="1"/>
</dbReference>
<dbReference type="GO" id="GO:0004081">
    <property type="term" value="F:bis(5'-nucleosyl)-tetraphosphatase (asymmetrical) activity"/>
    <property type="evidence" value="ECO:0007669"/>
    <property type="project" value="TreeGrafter"/>
</dbReference>
<dbReference type="PROSITE" id="PS51462">
    <property type="entry name" value="NUDIX"/>
    <property type="match status" value="1"/>
</dbReference>
<dbReference type="PROSITE" id="PS00893">
    <property type="entry name" value="NUDIX_BOX"/>
    <property type="match status" value="1"/>
</dbReference>
<dbReference type="GO" id="GO:0008270">
    <property type="term" value="F:zinc ion binding"/>
    <property type="evidence" value="ECO:0007669"/>
    <property type="project" value="InterPro"/>
</dbReference>
<dbReference type="InterPro" id="IPR000086">
    <property type="entry name" value="NUDIX_hydrolase_dom"/>
</dbReference>
<dbReference type="GO" id="GO:0003676">
    <property type="term" value="F:nucleic acid binding"/>
    <property type="evidence" value="ECO:0007669"/>
    <property type="project" value="InterPro"/>
</dbReference>
<feature type="domain" description="Nudix hydrolase" evidence="3">
    <location>
        <begin position="31"/>
        <end position="260"/>
    </location>
</feature>
<proteinExistence type="predicted"/>
<evidence type="ECO:0000259" key="3">
    <source>
        <dbReference type="PROSITE" id="PS51462"/>
    </source>
</evidence>
<dbReference type="AlphaFoldDB" id="A0A6C0CE04"/>
<dbReference type="SUPFAM" id="SSF57756">
    <property type="entry name" value="Retrovirus zinc finger-like domains"/>
    <property type="match status" value="1"/>
</dbReference>
<dbReference type="InterPro" id="IPR015797">
    <property type="entry name" value="NUDIX_hydrolase-like_dom_sf"/>
</dbReference>
<dbReference type="Gene3D" id="3.90.79.10">
    <property type="entry name" value="Nucleoside Triphosphate Pyrophosphohydrolase"/>
    <property type="match status" value="1"/>
</dbReference>
<dbReference type="InterPro" id="IPR001878">
    <property type="entry name" value="Znf_CCHC"/>
</dbReference>
<feature type="domain" description="CCHC-type" evidence="2">
    <location>
        <begin position="16"/>
        <end position="30"/>
    </location>
</feature>
<evidence type="ECO:0000256" key="1">
    <source>
        <dbReference type="ARBA" id="ARBA00022801"/>
    </source>
</evidence>
<dbReference type="InterPro" id="IPR036875">
    <property type="entry name" value="Znf_CCHC_sf"/>
</dbReference>
<dbReference type="GO" id="GO:0006167">
    <property type="term" value="P:AMP biosynthetic process"/>
    <property type="evidence" value="ECO:0007669"/>
    <property type="project" value="TreeGrafter"/>
</dbReference>
<dbReference type="InterPro" id="IPR020084">
    <property type="entry name" value="NUDIX_hydrolase_CS"/>
</dbReference>
<dbReference type="Pfam" id="PF00293">
    <property type="entry name" value="NUDIX"/>
    <property type="match status" value="1"/>
</dbReference>
<name>A0A6C0CE04_9ZZZZ</name>
<dbReference type="PANTHER" id="PTHR21340:SF0">
    <property type="entry name" value="BIS(5'-NUCLEOSYL)-TETRAPHOSPHATASE [ASYMMETRICAL]"/>
    <property type="match status" value="1"/>
</dbReference>
<protein>
    <recommendedName>
        <fullName evidence="5">Nudix hydrolase domain-containing protein</fullName>
    </recommendedName>
</protein>
<keyword evidence="1" id="KW-0378">Hydrolase</keyword>
<evidence type="ECO:0000313" key="4">
    <source>
        <dbReference type="EMBL" id="QHT02976.1"/>
    </source>
</evidence>
<dbReference type="PANTHER" id="PTHR21340">
    <property type="entry name" value="DIADENOSINE 5,5-P1,P4-TETRAPHOSPHATE PYROPHOSPHOHYDROLASE MUTT"/>
    <property type="match status" value="1"/>
</dbReference>
<reference evidence="4" key="1">
    <citation type="journal article" date="2020" name="Nature">
        <title>Giant virus diversity and host interactions through global metagenomics.</title>
        <authorList>
            <person name="Schulz F."/>
            <person name="Roux S."/>
            <person name="Paez-Espino D."/>
            <person name="Jungbluth S."/>
            <person name="Walsh D.A."/>
            <person name="Denef V.J."/>
            <person name="McMahon K.D."/>
            <person name="Konstantinidis K.T."/>
            <person name="Eloe-Fadrosh E.A."/>
            <person name="Kyrpides N.C."/>
            <person name="Woyke T."/>
        </authorList>
    </citation>
    <scope>NUCLEOTIDE SEQUENCE</scope>
    <source>
        <strain evidence="4">GVMAG-M-3300020727-4</strain>
    </source>
</reference>
<dbReference type="PROSITE" id="PS50158">
    <property type="entry name" value="ZF_CCHC"/>
    <property type="match status" value="1"/>
</dbReference>
<evidence type="ECO:0008006" key="5">
    <source>
        <dbReference type="Google" id="ProtNLM"/>
    </source>
</evidence>
<dbReference type="GO" id="GO:0006754">
    <property type="term" value="P:ATP biosynthetic process"/>
    <property type="evidence" value="ECO:0007669"/>
    <property type="project" value="TreeGrafter"/>
</dbReference>
<evidence type="ECO:0000259" key="2">
    <source>
        <dbReference type="PROSITE" id="PS50158"/>
    </source>
</evidence>
<organism evidence="4">
    <name type="scientific">viral metagenome</name>
    <dbReference type="NCBI Taxonomy" id="1070528"/>
    <lineage>
        <taxon>unclassified sequences</taxon>
        <taxon>metagenomes</taxon>
        <taxon>organismal metagenomes</taxon>
    </lineage>
</organism>